<evidence type="ECO:0000256" key="1">
    <source>
        <dbReference type="SAM" id="MobiDB-lite"/>
    </source>
</evidence>
<gene>
    <name evidence="2" type="ORF">ACHAXA_001352</name>
</gene>
<feature type="region of interest" description="Disordered" evidence="1">
    <location>
        <begin position="1"/>
        <end position="69"/>
    </location>
</feature>
<protein>
    <submittedName>
        <fullName evidence="2">Uncharacterized protein</fullName>
    </submittedName>
</protein>
<dbReference type="Proteomes" id="UP001530377">
    <property type="component" value="Unassembled WGS sequence"/>
</dbReference>
<evidence type="ECO:0000313" key="2">
    <source>
        <dbReference type="EMBL" id="KAL3808415.1"/>
    </source>
</evidence>
<accession>A0ABD3R657</accession>
<dbReference type="AlphaFoldDB" id="A0ABD3R657"/>
<evidence type="ECO:0000313" key="3">
    <source>
        <dbReference type="Proteomes" id="UP001530377"/>
    </source>
</evidence>
<feature type="region of interest" description="Disordered" evidence="1">
    <location>
        <begin position="239"/>
        <end position="260"/>
    </location>
</feature>
<feature type="compositionally biased region" description="Low complexity" evidence="1">
    <location>
        <begin position="24"/>
        <end position="34"/>
    </location>
</feature>
<dbReference type="EMBL" id="JALLPB020000512">
    <property type="protein sequence ID" value="KAL3808415.1"/>
    <property type="molecule type" value="Genomic_DNA"/>
</dbReference>
<organism evidence="2 3">
    <name type="scientific">Cyclostephanos tholiformis</name>
    <dbReference type="NCBI Taxonomy" id="382380"/>
    <lineage>
        <taxon>Eukaryota</taxon>
        <taxon>Sar</taxon>
        <taxon>Stramenopiles</taxon>
        <taxon>Ochrophyta</taxon>
        <taxon>Bacillariophyta</taxon>
        <taxon>Coscinodiscophyceae</taxon>
        <taxon>Thalassiosirophycidae</taxon>
        <taxon>Stephanodiscales</taxon>
        <taxon>Stephanodiscaceae</taxon>
        <taxon>Cyclostephanos</taxon>
    </lineage>
</organism>
<feature type="region of interest" description="Disordered" evidence="1">
    <location>
        <begin position="302"/>
        <end position="348"/>
    </location>
</feature>
<reference evidence="2 3" key="1">
    <citation type="submission" date="2024-10" db="EMBL/GenBank/DDBJ databases">
        <title>Updated reference genomes for cyclostephanoid diatoms.</title>
        <authorList>
            <person name="Roberts W.R."/>
            <person name="Alverson A.J."/>
        </authorList>
    </citation>
    <scope>NUCLEOTIDE SEQUENCE [LARGE SCALE GENOMIC DNA]</scope>
    <source>
        <strain evidence="2 3">AJA228-03</strain>
    </source>
</reference>
<name>A0ABD3R657_9STRA</name>
<keyword evidence="3" id="KW-1185">Reference proteome</keyword>
<sequence>MLNMLKKSSRGGSKDEGNMAIATNNNKSSLKSNSVPFLHNHNHHQQPPGASRGGGGAVGPSLAEGIDDAPSVLKSPPMFVIGTGGVGMVTIRGGVAMADVGPSHQDQPETDYDLGPTQLYTYIENKNWDNAIERTKSGVPPQISKDSLSWMMELSHDDDSIDITNINCLPIFESTSFFNNNKPHILTVSFVDNPISSLGARIVNHGNGLTNEMFVPGYASIGHMLDYIYNRDVLSSSACNNGKRGRRGGRGGNEREETLGRRGGIRVGDIIVAVNGLGYHRFPPNYKSKDDSEDVTLGRDLISLNVNNDDDNGGDGGRGKEEEEEDGRGDAMNWMDGANNEDDGDGGQTMMTEDKYMRDMERDQCLHNKKERCKINKARVVTSTRPSESYDKLLLCIHNIQLASSTSLSLVVSVIDLRWETAMTKDHCEVNDVNGGGDDDVKAPVSYINFKTLQQLGGDTDISYNALSNNIIRAFVVYTKMLLSKSPDPCSPKMSHFVDLPTSV</sequence>
<comment type="caution">
    <text evidence="2">The sequence shown here is derived from an EMBL/GenBank/DDBJ whole genome shotgun (WGS) entry which is preliminary data.</text>
</comment>
<proteinExistence type="predicted"/>